<comment type="similarity">
    <text evidence="5">Belongs to the SAT4 family.</text>
</comment>
<dbReference type="PANTHER" id="PTHR33048:SF166">
    <property type="entry name" value="PTH11-LIKE INTEGRAL MEMBRANE PROTEIN"/>
    <property type="match status" value="1"/>
</dbReference>
<feature type="transmembrane region" description="Helical" evidence="7">
    <location>
        <begin position="20"/>
        <end position="43"/>
    </location>
</feature>
<dbReference type="InterPro" id="IPR049326">
    <property type="entry name" value="Rhodopsin_dom_fungi"/>
</dbReference>
<reference evidence="9 10" key="1">
    <citation type="submission" date="2019-04" db="EMBL/GenBank/DDBJ databases">
        <title>Comparative genomics and transcriptomics to analyze fruiting body development in filamentous ascomycetes.</title>
        <authorList>
            <consortium name="DOE Joint Genome Institute"/>
            <person name="Lutkenhaus R."/>
            <person name="Traeger S."/>
            <person name="Breuer J."/>
            <person name="Kuo A."/>
            <person name="Lipzen A."/>
            <person name="Pangilinan J."/>
            <person name="Dilworth D."/>
            <person name="Sandor L."/>
            <person name="Poggeler S."/>
            <person name="Barry K."/>
            <person name="Grigoriev I.V."/>
            <person name="Nowrousian M."/>
        </authorList>
    </citation>
    <scope>NUCLEOTIDE SEQUENCE [LARGE SCALE GENOMIC DNA]</scope>
    <source>
        <strain evidence="9 10">CBS 389.68</strain>
    </source>
</reference>
<dbReference type="PANTHER" id="PTHR33048">
    <property type="entry name" value="PTH11-LIKE INTEGRAL MEMBRANE PROTEIN (AFU_ORTHOLOGUE AFUA_5G11245)"/>
    <property type="match status" value="1"/>
</dbReference>
<keyword evidence="2 7" id="KW-0812">Transmembrane</keyword>
<feature type="region of interest" description="Disordered" evidence="6">
    <location>
        <begin position="306"/>
        <end position="379"/>
    </location>
</feature>
<keyword evidence="4 7" id="KW-0472">Membrane</keyword>
<feature type="domain" description="Rhodopsin" evidence="8">
    <location>
        <begin position="41"/>
        <end position="298"/>
    </location>
</feature>
<dbReference type="OrthoDB" id="3529975at2759"/>
<feature type="transmembrane region" description="Helical" evidence="7">
    <location>
        <begin position="145"/>
        <end position="168"/>
    </location>
</feature>
<keyword evidence="10" id="KW-1185">Reference proteome</keyword>
<keyword evidence="3 7" id="KW-1133">Transmembrane helix</keyword>
<dbReference type="STRING" id="341454.A0A4S2MIW3"/>
<evidence type="ECO:0000256" key="2">
    <source>
        <dbReference type="ARBA" id="ARBA00022692"/>
    </source>
</evidence>
<feature type="transmembrane region" description="Helical" evidence="7">
    <location>
        <begin position="55"/>
        <end position="75"/>
    </location>
</feature>
<dbReference type="InterPro" id="IPR052337">
    <property type="entry name" value="SAT4-like"/>
</dbReference>
<dbReference type="AlphaFoldDB" id="A0A4S2MIW3"/>
<evidence type="ECO:0000256" key="5">
    <source>
        <dbReference type="ARBA" id="ARBA00038359"/>
    </source>
</evidence>
<evidence type="ECO:0000313" key="10">
    <source>
        <dbReference type="Proteomes" id="UP000298138"/>
    </source>
</evidence>
<dbReference type="InParanoid" id="A0A4S2MIW3"/>
<feature type="transmembrane region" description="Helical" evidence="7">
    <location>
        <begin position="225"/>
        <end position="252"/>
    </location>
</feature>
<organism evidence="9 10">
    <name type="scientific">Ascodesmis nigricans</name>
    <dbReference type="NCBI Taxonomy" id="341454"/>
    <lineage>
        <taxon>Eukaryota</taxon>
        <taxon>Fungi</taxon>
        <taxon>Dikarya</taxon>
        <taxon>Ascomycota</taxon>
        <taxon>Pezizomycotina</taxon>
        <taxon>Pezizomycetes</taxon>
        <taxon>Pezizales</taxon>
        <taxon>Ascodesmidaceae</taxon>
        <taxon>Ascodesmis</taxon>
    </lineage>
</organism>
<dbReference type="EMBL" id="ML220169">
    <property type="protein sequence ID" value="TGZ76675.1"/>
    <property type="molecule type" value="Genomic_DNA"/>
</dbReference>
<evidence type="ECO:0000256" key="3">
    <source>
        <dbReference type="ARBA" id="ARBA00022989"/>
    </source>
</evidence>
<proteinExistence type="inferred from homology"/>
<evidence type="ECO:0000256" key="1">
    <source>
        <dbReference type="ARBA" id="ARBA00004141"/>
    </source>
</evidence>
<name>A0A4S2MIW3_9PEZI</name>
<sequence length="379" mass="43671">MGSASTVNQDSNPDGADFSPLAKIGLTWLFMSVILALFILRLWIQRHRKGSPARITADILSWSAWIIALIANGLISWEYTELRKWANTLPHDERTHPYSRVTNKKLHFFFTFSYFSVTWAVKGAFIAMYFDIFPTYQIQKRSLRYTMYGVAIYTAATFFVNIIASLSYCRPIETNWLPGPDNCAPFRSRIMLLVAYISNVTSDIFILMLPMSFIQRLRLRRTHYWGIAFLLALVFFMAAAATMRLVFLWRVFQTDPTKPKDFKTSAGEVHSIMTWTQVETWLTMIIFALPPLRVYIRRRKVWRGTGHTNSTSAEENSHGSSRSRSDGNGKLSPQKQTRSQTKWDGDDNSETELRPVPNQEVIDEENPPNQHPESNVFDV</sequence>
<dbReference type="Pfam" id="PF20684">
    <property type="entry name" value="Fung_rhodopsin"/>
    <property type="match status" value="1"/>
</dbReference>
<gene>
    <name evidence="9" type="ORF">EX30DRAFT_367219</name>
</gene>
<evidence type="ECO:0000313" key="9">
    <source>
        <dbReference type="EMBL" id="TGZ76675.1"/>
    </source>
</evidence>
<dbReference type="Proteomes" id="UP000298138">
    <property type="component" value="Unassembled WGS sequence"/>
</dbReference>
<feature type="transmembrane region" description="Helical" evidence="7">
    <location>
        <begin position="108"/>
        <end position="133"/>
    </location>
</feature>
<feature type="transmembrane region" description="Helical" evidence="7">
    <location>
        <begin position="188"/>
        <end position="213"/>
    </location>
</feature>
<feature type="transmembrane region" description="Helical" evidence="7">
    <location>
        <begin position="272"/>
        <end position="292"/>
    </location>
</feature>
<dbReference type="GO" id="GO:0016020">
    <property type="term" value="C:membrane"/>
    <property type="evidence" value="ECO:0007669"/>
    <property type="project" value="UniProtKB-SubCell"/>
</dbReference>
<comment type="subcellular location">
    <subcellularLocation>
        <location evidence="1">Membrane</location>
        <topology evidence="1">Multi-pass membrane protein</topology>
    </subcellularLocation>
</comment>
<accession>A0A4S2MIW3</accession>
<evidence type="ECO:0000256" key="7">
    <source>
        <dbReference type="SAM" id="Phobius"/>
    </source>
</evidence>
<protein>
    <recommendedName>
        <fullName evidence="8">Rhodopsin domain-containing protein</fullName>
    </recommendedName>
</protein>
<feature type="compositionally biased region" description="Polar residues" evidence="6">
    <location>
        <begin position="306"/>
        <end position="322"/>
    </location>
</feature>
<evidence type="ECO:0000259" key="8">
    <source>
        <dbReference type="Pfam" id="PF20684"/>
    </source>
</evidence>
<evidence type="ECO:0000256" key="4">
    <source>
        <dbReference type="ARBA" id="ARBA00023136"/>
    </source>
</evidence>
<evidence type="ECO:0000256" key="6">
    <source>
        <dbReference type="SAM" id="MobiDB-lite"/>
    </source>
</evidence>
<feature type="compositionally biased region" description="Polar residues" evidence="6">
    <location>
        <begin position="331"/>
        <end position="342"/>
    </location>
</feature>